<keyword evidence="2" id="KW-1185">Reference proteome</keyword>
<name>A0ACC2IKK2_9PEZI</name>
<accession>A0ACC2IKK2</accession>
<evidence type="ECO:0000313" key="1">
    <source>
        <dbReference type="EMBL" id="KAJ8115614.1"/>
    </source>
</evidence>
<evidence type="ECO:0000313" key="2">
    <source>
        <dbReference type="Proteomes" id="UP001153334"/>
    </source>
</evidence>
<dbReference type="EMBL" id="JAPESX010001282">
    <property type="protein sequence ID" value="KAJ8115614.1"/>
    <property type="molecule type" value="Genomic_DNA"/>
</dbReference>
<organism evidence="1 2">
    <name type="scientific">Nemania bipapillata</name>
    <dbReference type="NCBI Taxonomy" id="110536"/>
    <lineage>
        <taxon>Eukaryota</taxon>
        <taxon>Fungi</taxon>
        <taxon>Dikarya</taxon>
        <taxon>Ascomycota</taxon>
        <taxon>Pezizomycotina</taxon>
        <taxon>Sordariomycetes</taxon>
        <taxon>Xylariomycetidae</taxon>
        <taxon>Xylariales</taxon>
        <taxon>Xylariaceae</taxon>
        <taxon>Nemania</taxon>
    </lineage>
</organism>
<dbReference type="Proteomes" id="UP001153334">
    <property type="component" value="Unassembled WGS sequence"/>
</dbReference>
<protein>
    <submittedName>
        <fullName evidence="1">Uncharacterized protein</fullName>
    </submittedName>
</protein>
<reference evidence="1" key="1">
    <citation type="submission" date="2022-11" db="EMBL/GenBank/DDBJ databases">
        <title>Genome Sequence of Nemania bipapillata.</title>
        <authorList>
            <person name="Buettner E."/>
        </authorList>
    </citation>
    <scope>NUCLEOTIDE SEQUENCE</scope>
    <source>
        <strain evidence="1">CP14</strain>
    </source>
</reference>
<comment type="caution">
    <text evidence="1">The sequence shown here is derived from an EMBL/GenBank/DDBJ whole genome shotgun (WGS) entry which is preliminary data.</text>
</comment>
<proteinExistence type="predicted"/>
<gene>
    <name evidence="1" type="ORF">ONZ43_g4629</name>
</gene>
<sequence length="184" mass="19576">MRSFIPVALALPAAFTHPLKSRDAPEFVITDLGATFPYPQGPYGVPSVNSNLVISVTYPDPSSTTGATLSTTCSLNWPKGTDPAPTEWTPCADPALQFRLPADGWTSTTNFTVELWETLTASGNGLEGSQLIVDDPANPSDPDAYIFCLQKGKFNPLTCTLTGPFGQTQRTVVIPAAEESSRPA</sequence>